<protein>
    <submittedName>
        <fullName evidence="2">Uncharacterized protein</fullName>
    </submittedName>
</protein>
<feature type="non-terminal residue" evidence="2">
    <location>
        <position position="1"/>
    </location>
</feature>
<sequence length="134" mass="14844">ATTLSIVVNGADDVVPSSSSMTTPSDSPPMISAGNYLAVLPTTVEPRRARKNKRRMEKSASTSSRLSKLALSDRDILLLKSLKSIRRRVKETKAIILETDVNPERMTDEREVAPQEWTNLAREGAVQYLTLLYA</sequence>
<proteinExistence type="predicted"/>
<organism evidence="2 3">
    <name type="scientific">Pristionchus mayeri</name>
    <dbReference type="NCBI Taxonomy" id="1317129"/>
    <lineage>
        <taxon>Eukaryota</taxon>
        <taxon>Metazoa</taxon>
        <taxon>Ecdysozoa</taxon>
        <taxon>Nematoda</taxon>
        <taxon>Chromadorea</taxon>
        <taxon>Rhabditida</taxon>
        <taxon>Rhabditina</taxon>
        <taxon>Diplogasteromorpha</taxon>
        <taxon>Diplogasteroidea</taxon>
        <taxon>Neodiplogasteridae</taxon>
        <taxon>Pristionchus</taxon>
    </lineage>
</organism>
<dbReference type="Proteomes" id="UP001328107">
    <property type="component" value="Unassembled WGS sequence"/>
</dbReference>
<name>A0AAN5CI45_9BILA</name>
<evidence type="ECO:0000313" key="2">
    <source>
        <dbReference type="EMBL" id="GMR44853.1"/>
    </source>
</evidence>
<feature type="region of interest" description="Disordered" evidence="1">
    <location>
        <begin position="13"/>
        <end position="65"/>
    </location>
</feature>
<feature type="compositionally biased region" description="Low complexity" evidence="1">
    <location>
        <begin position="13"/>
        <end position="30"/>
    </location>
</feature>
<keyword evidence="3" id="KW-1185">Reference proteome</keyword>
<evidence type="ECO:0000313" key="3">
    <source>
        <dbReference type="Proteomes" id="UP001328107"/>
    </source>
</evidence>
<accession>A0AAN5CI45</accession>
<evidence type="ECO:0000256" key="1">
    <source>
        <dbReference type="SAM" id="MobiDB-lite"/>
    </source>
</evidence>
<dbReference type="AlphaFoldDB" id="A0AAN5CI45"/>
<reference evidence="3" key="1">
    <citation type="submission" date="2022-10" db="EMBL/GenBank/DDBJ databases">
        <title>Genome assembly of Pristionchus species.</title>
        <authorList>
            <person name="Yoshida K."/>
            <person name="Sommer R.J."/>
        </authorList>
    </citation>
    <scope>NUCLEOTIDE SEQUENCE [LARGE SCALE GENOMIC DNA]</scope>
    <source>
        <strain evidence="3">RS5460</strain>
    </source>
</reference>
<gene>
    <name evidence="2" type="ORF">PMAYCL1PPCAC_15048</name>
</gene>
<comment type="caution">
    <text evidence="2">The sequence shown here is derived from an EMBL/GenBank/DDBJ whole genome shotgun (WGS) entry which is preliminary data.</text>
</comment>
<dbReference type="EMBL" id="BTRK01000004">
    <property type="protein sequence ID" value="GMR44853.1"/>
    <property type="molecule type" value="Genomic_DNA"/>
</dbReference>
<feature type="non-terminal residue" evidence="2">
    <location>
        <position position="134"/>
    </location>
</feature>